<sequence length="101" mass="9946">MSSTDHPVPGPDEAGGEPDPAASPSRARVAAHGWLPWAAGVVLAASQLLVLLLAPGQWRTLGAVGLAVVTLAGVGGAVFGSEGERDGDGDSGDGRSDGGYE</sequence>
<evidence type="ECO:0000256" key="2">
    <source>
        <dbReference type="SAM" id="Phobius"/>
    </source>
</evidence>
<organism evidence="3 4">
    <name type="scientific">Catenulispora acidiphila (strain DSM 44928 / JCM 14897 / NBRC 102108 / NRRL B-24433 / ID139908)</name>
    <dbReference type="NCBI Taxonomy" id="479433"/>
    <lineage>
        <taxon>Bacteria</taxon>
        <taxon>Bacillati</taxon>
        <taxon>Actinomycetota</taxon>
        <taxon>Actinomycetes</taxon>
        <taxon>Catenulisporales</taxon>
        <taxon>Catenulisporaceae</taxon>
        <taxon>Catenulispora</taxon>
    </lineage>
</organism>
<dbReference type="AlphaFoldDB" id="C7QFW0"/>
<keyword evidence="2" id="KW-1133">Transmembrane helix</keyword>
<dbReference type="Proteomes" id="UP000000851">
    <property type="component" value="Chromosome"/>
</dbReference>
<proteinExistence type="predicted"/>
<dbReference type="KEGG" id="cai:Caci_2017"/>
<feature type="region of interest" description="Disordered" evidence="1">
    <location>
        <begin position="77"/>
        <end position="101"/>
    </location>
</feature>
<dbReference type="HOGENOM" id="CLU_2286406_0_0_11"/>
<keyword evidence="2" id="KW-0472">Membrane</keyword>
<feature type="compositionally biased region" description="Low complexity" evidence="1">
    <location>
        <begin position="17"/>
        <end position="27"/>
    </location>
</feature>
<gene>
    <name evidence="3" type="ordered locus">Caci_2017</name>
</gene>
<name>C7QFW0_CATAD</name>
<dbReference type="STRING" id="479433.Caci_2017"/>
<feature type="region of interest" description="Disordered" evidence="1">
    <location>
        <begin position="1"/>
        <end position="27"/>
    </location>
</feature>
<feature type="transmembrane region" description="Helical" evidence="2">
    <location>
        <begin position="61"/>
        <end position="80"/>
    </location>
</feature>
<feature type="transmembrane region" description="Helical" evidence="2">
    <location>
        <begin position="34"/>
        <end position="54"/>
    </location>
</feature>
<feature type="compositionally biased region" description="Basic and acidic residues" evidence="1">
    <location>
        <begin position="82"/>
        <end position="101"/>
    </location>
</feature>
<dbReference type="InParanoid" id="C7QFW0"/>
<evidence type="ECO:0000313" key="4">
    <source>
        <dbReference type="Proteomes" id="UP000000851"/>
    </source>
</evidence>
<evidence type="ECO:0000313" key="3">
    <source>
        <dbReference type="EMBL" id="ACU70937.1"/>
    </source>
</evidence>
<dbReference type="EMBL" id="CP001700">
    <property type="protein sequence ID" value="ACU70937.1"/>
    <property type="molecule type" value="Genomic_DNA"/>
</dbReference>
<reference evidence="3 4" key="1">
    <citation type="journal article" date="2009" name="Stand. Genomic Sci.">
        <title>Complete genome sequence of Catenulispora acidiphila type strain (ID 139908).</title>
        <authorList>
            <person name="Copeland A."/>
            <person name="Lapidus A."/>
            <person name="Glavina Del Rio T."/>
            <person name="Nolan M."/>
            <person name="Lucas S."/>
            <person name="Chen F."/>
            <person name="Tice H."/>
            <person name="Cheng J.F."/>
            <person name="Bruce D."/>
            <person name="Goodwin L."/>
            <person name="Pitluck S."/>
            <person name="Mikhailova N."/>
            <person name="Pati A."/>
            <person name="Ivanova N."/>
            <person name="Mavromatis K."/>
            <person name="Chen A."/>
            <person name="Palaniappan K."/>
            <person name="Chain P."/>
            <person name="Land M."/>
            <person name="Hauser L."/>
            <person name="Chang Y.J."/>
            <person name="Jeffries C.D."/>
            <person name="Chertkov O."/>
            <person name="Brettin T."/>
            <person name="Detter J.C."/>
            <person name="Han C."/>
            <person name="Ali Z."/>
            <person name="Tindall B.J."/>
            <person name="Goker M."/>
            <person name="Bristow J."/>
            <person name="Eisen J.A."/>
            <person name="Markowitz V."/>
            <person name="Hugenholtz P."/>
            <person name="Kyrpides N.C."/>
            <person name="Klenk H.P."/>
        </authorList>
    </citation>
    <scope>NUCLEOTIDE SEQUENCE [LARGE SCALE GENOMIC DNA]</scope>
    <source>
        <strain evidence="4">DSM 44928 / JCM 14897 / NBRC 102108 / NRRL B-24433 / ID139908</strain>
    </source>
</reference>
<accession>C7QFW0</accession>
<keyword evidence="2" id="KW-0812">Transmembrane</keyword>
<protein>
    <submittedName>
        <fullName evidence="3">Uncharacterized protein</fullName>
    </submittedName>
</protein>
<keyword evidence="4" id="KW-1185">Reference proteome</keyword>
<evidence type="ECO:0000256" key="1">
    <source>
        <dbReference type="SAM" id="MobiDB-lite"/>
    </source>
</evidence>
<dbReference type="RefSeq" id="WP_012786230.1">
    <property type="nucleotide sequence ID" value="NC_013131.1"/>
</dbReference>